<dbReference type="Proteomes" id="UP001314796">
    <property type="component" value="Unassembled WGS sequence"/>
</dbReference>
<accession>A0ABS2NRY7</accession>
<organism evidence="1 2">
    <name type="scientific">Alkaliphilus hydrothermalis</name>
    <dbReference type="NCBI Taxonomy" id="1482730"/>
    <lineage>
        <taxon>Bacteria</taxon>
        <taxon>Bacillati</taxon>
        <taxon>Bacillota</taxon>
        <taxon>Clostridia</taxon>
        <taxon>Peptostreptococcales</taxon>
        <taxon>Natronincolaceae</taxon>
        <taxon>Alkaliphilus</taxon>
    </lineage>
</organism>
<evidence type="ECO:0008006" key="3">
    <source>
        <dbReference type="Google" id="ProtNLM"/>
    </source>
</evidence>
<sequence length="410" mass="47025">MADFTKDLKESKVLIKEDVLRIREYILTKYPHYSPQSRAEVLANAIDGIVGKHLEGFSPYYRHRIQEQIFKGPLLKNPDGIFLLDVFEVSLILSLENKDEQFLYDLHNWVNGNIKSPIQLSEIITYQNNYQHSLHNESNALNINEEHIALDLHSQHALLEDETPLENSVTNHFNEIHPINVEVKETTNRNPVTSKCKLVAYNPKSIKKTPEKLSFPKGLLKSAKLHTYIAVSVLILFFAGRLMVSVSADEDTIPVLESPNNVVHSPAHLPLHFHYKEINGDKLKAYLTTRNSLLKEEPYFTAILDAAKEFGLNPLVLFAITGHEQGFVPKDHPAALKIVNNPFNVFHSWQDYNTDIGDSARIAARTVINLSKDRPDDMDAFQWINRKYAEDKNWWQGVKSIFNRLEKEVE</sequence>
<evidence type="ECO:0000313" key="2">
    <source>
        <dbReference type="Proteomes" id="UP001314796"/>
    </source>
</evidence>
<comment type="caution">
    <text evidence="1">The sequence shown here is derived from an EMBL/GenBank/DDBJ whole genome shotgun (WGS) entry which is preliminary data.</text>
</comment>
<evidence type="ECO:0000313" key="1">
    <source>
        <dbReference type="EMBL" id="MBM7615713.1"/>
    </source>
</evidence>
<protein>
    <recommendedName>
        <fullName evidence="3">Mannosyl-glycoprotein endo-beta-N-acetylglucosaminidase</fullName>
    </recommendedName>
</protein>
<dbReference type="EMBL" id="JAFBEE010000016">
    <property type="protein sequence ID" value="MBM7615713.1"/>
    <property type="molecule type" value="Genomic_DNA"/>
</dbReference>
<reference evidence="1 2" key="1">
    <citation type="submission" date="2021-01" db="EMBL/GenBank/DDBJ databases">
        <title>Genomic Encyclopedia of Type Strains, Phase IV (KMG-IV): sequencing the most valuable type-strain genomes for metagenomic binning, comparative biology and taxonomic classification.</title>
        <authorList>
            <person name="Goeker M."/>
        </authorList>
    </citation>
    <scope>NUCLEOTIDE SEQUENCE [LARGE SCALE GENOMIC DNA]</scope>
    <source>
        <strain evidence="1 2">DSM 25890</strain>
    </source>
</reference>
<name>A0ABS2NRY7_9FIRM</name>
<keyword evidence="2" id="KW-1185">Reference proteome</keyword>
<gene>
    <name evidence="1" type="ORF">JOC73_002287</name>
</gene>
<proteinExistence type="predicted"/>
<dbReference type="RefSeq" id="WP_204403225.1">
    <property type="nucleotide sequence ID" value="NZ_JAFBEE010000016.1"/>
</dbReference>